<gene>
    <name evidence="2" type="ORF">ROI90_14710</name>
</gene>
<proteinExistence type="predicted"/>
<protein>
    <recommendedName>
        <fullName evidence="4">DUF2721 domain-containing protein</fullName>
    </recommendedName>
</protein>
<name>A0ABU3TKB5_9BACT</name>
<evidence type="ECO:0000313" key="3">
    <source>
        <dbReference type="Proteomes" id="UP001250698"/>
    </source>
</evidence>
<organism evidence="2 3">
    <name type="scientific">Hymenobacter endophyticus</name>
    <dbReference type="NCBI Taxonomy" id="3076335"/>
    <lineage>
        <taxon>Bacteria</taxon>
        <taxon>Pseudomonadati</taxon>
        <taxon>Bacteroidota</taxon>
        <taxon>Cytophagia</taxon>
        <taxon>Cytophagales</taxon>
        <taxon>Hymenobacteraceae</taxon>
        <taxon>Hymenobacter</taxon>
    </lineage>
</organism>
<keyword evidence="1" id="KW-0472">Membrane</keyword>
<dbReference type="EMBL" id="JAWDJT010000010">
    <property type="protein sequence ID" value="MDU0371655.1"/>
    <property type="molecule type" value="Genomic_DNA"/>
</dbReference>
<comment type="caution">
    <text evidence="2">The sequence shown here is derived from an EMBL/GenBank/DDBJ whole genome shotgun (WGS) entry which is preliminary data.</text>
</comment>
<accession>A0ABU3TKB5</accession>
<keyword evidence="3" id="KW-1185">Reference proteome</keyword>
<keyword evidence="1" id="KW-0812">Transmembrane</keyword>
<feature type="transmembrane region" description="Helical" evidence="1">
    <location>
        <begin position="49"/>
        <end position="70"/>
    </location>
</feature>
<sequence>MLANQADTPVSAMLRNTKKEQRILLFVLVLNVGNIANLTTRYLGQKSFVGQLLLFTCVGLMVSFTAWTTYRKRQLIAQLQTSDTSTYSHLSHSIRQIRLLLRNKTYAGMVFLATIILSVFFVRFQDMLTAARTGTLDWGTAVLVVLAIVALFVGLLYQEKYMQQKKYGRHLDQLEAALRELETVE</sequence>
<evidence type="ECO:0000313" key="2">
    <source>
        <dbReference type="EMBL" id="MDU0371655.1"/>
    </source>
</evidence>
<evidence type="ECO:0008006" key="4">
    <source>
        <dbReference type="Google" id="ProtNLM"/>
    </source>
</evidence>
<feature type="transmembrane region" description="Helical" evidence="1">
    <location>
        <begin position="105"/>
        <end position="124"/>
    </location>
</feature>
<evidence type="ECO:0000256" key="1">
    <source>
        <dbReference type="SAM" id="Phobius"/>
    </source>
</evidence>
<feature type="transmembrane region" description="Helical" evidence="1">
    <location>
        <begin position="136"/>
        <end position="157"/>
    </location>
</feature>
<dbReference type="Proteomes" id="UP001250698">
    <property type="component" value="Unassembled WGS sequence"/>
</dbReference>
<reference evidence="2 3" key="1">
    <citation type="submission" date="2023-10" db="EMBL/GenBank/DDBJ databases">
        <title>Hymenobacter endophyticus sp. nov., an isolate from the leaf tissues of wheat.</title>
        <authorList>
            <person name="Dai Y."/>
        </authorList>
    </citation>
    <scope>NUCLEOTIDE SEQUENCE [LARGE SCALE GENOMIC DNA]</scope>
    <source>
        <strain evidence="2 3">ZK17L-C2</strain>
    </source>
</reference>
<feature type="transmembrane region" description="Helical" evidence="1">
    <location>
        <begin position="23"/>
        <end position="43"/>
    </location>
</feature>
<keyword evidence="1" id="KW-1133">Transmembrane helix</keyword>